<evidence type="ECO:0000259" key="7">
    <source>
        <dbReference type="Pfam" id="PF04545"/>
    </source>
</evidence>
<organism evidence="8 9">
    <name type="scientific">Gemmata massiliana</name>
    <dbReference type="NCBI Taxonomy" id="1210884"/>
    <lineage>
        <taxon>Bacteria</taxon>
        <taxon>Pseudomonadati</taxon>
        <taxon>Planctomycetota</taxon>
        <taxon>Planctomycetia</taxon>
        <taxon>Gemmatales</taxon>
        <taxon>Gemmataceae</taxon>
        <taxon>Gemmata</taxon>
    </lineage>
</organism>
<dbReference type="Pfam" id="PF04545">
    <property type="entry name" value="Sigma70_r4"/>
    <property type="match status" value="1"/>
</dbReference>
<protein>
    <submittedName>
        <fullName evidence="8">Rna polymerase sigma factor:: Sigma70_r2: Sigma70_r4</fullName>
    </submittedName>
</protein>
<feature type="domain" description="RNA polymerase sigma-70 region 4" evidence="7">
    <location>
        <begin position="131"/>
        <end position="177"/>
    </location>
</feature>
<dbReference type="PANTHER" id="PTHR43133:SF8">
    <property type="entry name" value="RNA POLYMERASE SIGMA FACTOR HI_1459-RELATED"/>
    <property type="match status" value="1"/>
</dbReference>
<comment type="similarity">
    <text evidence="1">Belongs to the sigma-70 factor family. ECF subfamily.</text>
</comment>
<dbReference type="Pfam" id="PF04542">
    <property type="entry name" value="Sigma70_r2"/>
    <property type="match status" value="1"/>
</dbReference>
<dbReference type="KEGG" id="gms:SOIL9_70490"/>
<dbReference type="InterPro" id="IPR013325">
    <property type="entry name" value="RNA_pol_sigma_r2"/>
</dbReference>
<accession>A0A6P2DLS5</accession>
<dbReference type="SUPFAM" id="SSF88946">
    <property type="entry name" value="Sigma2 domain of RNA polymerase sigma factors"/>
    <property type="match status" value="1"/>
</dbReference>
<keyword evidence="4" id="KW-0238">DNA-binding</keyword>
<name>A0A6P2DLS5_9BACT</name>
<evidence type="ECO:0000256" key="3">
    <source>
        <dbReference type="ARBA" id="ARBA00023082"/>
    </source>
</evidence>
<dbReference type="InterPro" id="IPR036388">
    <property type="entry name" value="WH-like_DNA-bd_sf"/>
</dbReference>
<evidence type="ECO:0000256" key="4">
    <source>
        <dbReference type="ARBA" id="ARBA00023125"/>
    </source>
</evidence>
<keyword evidence="2" id="KW-0805">Transcription regulation</keyword>
<keyword evidence="5" id="KW-0804">Transcription</keyword>
<dbReference type="GO" id="GO:0003677">
    <property type="term" value="F:DNA binding"/>
    <property type="evidence" value="ECO:0007669"/>
    <property type="project" value="UniProtKB-KW"/>
</dbReference>
<dbReference type="Gene3D" id="1.10.1740.10">
    <property type="match status" value="1"/>
</dbReference>
<keyword evidence="3" id="KW-0731">Sigma factor</keyword>
<proteinExistence type="inferred from homology"/>
<evidence type="ECO:0000256" key="1">
    <source>
        <dbReference type="ARBA" id="ARBA00010641"/>
    </source>
</evidence>
<dbReference type="EMBL" id="LR593886">
    <property type="protein sequence ID" value="VTS03839.1"/>
    <property type="molecule type" value="Genomic_DNA"/>
</dbReference>
<dbReference type="InterPro" id="IPR013324">
    <property type="entry name" value="RNA_pol_sigma_r3/r4-like"/>
</dbReference>
<dbReference type="RefSeq" id="WP_162673155.1">
    <property type="nucleotide sequence ID" value="NZ_LR593886.1"/>
</dbReference>
<evidence type="ECO:0000259" key="6">
    <source>
        <dbReference type="Pfam" id="PF04542"/>
    </source>
</evidence>
<keyword evidence="9" id="KW-1185">Reference proteome</keyword>
<dbReference type="GO" id="GO:0016987">
    <property type="term" value="F:sigma factor activity"/>
    <property type="evidence" value="ECO:0007669"/>
    <property type="project" value="UniProtKB-KW"/>
</dbReference>
<reference evidence="8 9" key="1">
    <citation type="submission" date="2019-05" db="EMBL/GenBank/DDBJ databases">
        <authorList>
            <consortium name="Science for Life Laboratories"/>
        </authorList>
    </citation>
    <scope>NUCLEOTIDE SEQUENCE [LARGE SCALE GENOMIC DNA]</scope>
    <source>
        <strain evidence="8">Soil9</strain>
    </source>
</reference>
<feature type="domain" description="RNA polymerase sigma-70 region 2" evidence="6">
    <location>
        <begin position="9"/>
        <end position="81"/>
    </location>
</feature>
<evidence type="ECO:0000256" key="2">
    <source>
        <dbReference type="ARBA" id="ARBA00023015"/>
    </source>
</evidence>
<dbReference type="InterPro" id="IPR014284">
    <property type="entry name" value="RNA_pol_sigma-70_dom"/>
</dbReference>
<dbReference type="Proteomes" id="UP000464178">
    <property type="component" value="Chromosome"/>
</dbReference>
<evidence type="ECO:0000256" key="5">
    <source>
        <dbReference type="ARBA" id="ARBA00023163"/>
    </source>
</evidence>
<evidence type="ECO:0000313" key="8">
    <source>
        <dbReference type="EMBL" id="VTS03839.1"/>
    </source>
</evidence>
<dbReference type="InterPro" id="IPR007627">
    <property type="entry name" value="RNA_pol_sigma70_r2"/>
</dbReference>
<dbReference type="InterPro" id="IPR039425">
    <property type="entry name" value="RNA_pol_sigma-70-like"/>
</dbReference>
<sequence length="189" mass="21509">MIRTPVIALVENYYALACKCAYHWARKHPHLVEEFLSDAGVALWEAAQKFDPATARSSFATWVHRSVNWACRRRLQTERRTNRAAFLSQARTVEVEGDKLSTLDLVTDHRPREVGWELEEADEVRALMDEAELSERYRNVVTRLVGRGEPVRALAQEMGITRARVHQLVRNAVAKMKAVAEERDGSAVA</sequence>
<dbReference type="SUPFAM" id="SSF88659">
    <property type="entry name" value="Sigma3 and sigma4 domains of RNA polymerase sigma factors"/>
    <property type="match status" value="1"/>
</dbReference>
<dbReference type="Gene3D" id="1.10.10.10">
    <property type="entry name" value="Winged helix-like DNA-binding domain superfamily/Winged helix DNA-binding domain"/>
    <property type="match status" value="1"/>
</dbReference>
<gene>
    <name evidence="8" type="ORF">SOIL9_70490</name>
</gene>
<dbReference type="InterPro" id="IPR007630">
    <property type="entry name" value="RNA_pol_sigma70_r4"/>
</dbReference>
<dbReference type="GO" id="GO:0006352">
    <property type="term" value="P:DNA-templated transcription initiation"/>
    <property type="evidence" value="ECO:0007669"/>
    <property type="project" value="InterPro"/>
</dbReference>
<evidence type="ECO:0000313" key="9">
    <source>
        <dbReference type="Proteomes" id="UP000464178"/>
    </source>
</evidence>
<dbReference type="NCBIfam" id="TIGR02937">
    <property type="entry name" value="sigma70-ECF"/>
    <property type="match status" value="1"/>
</dbReference>
<dbReference type="PANTHER" id="PTHR43133">
    <property type="entry name" value="RNA POLYMERASE ECF-TYPE SIGMA FACTO"/>
    <property type="match status" value="1"/>
</dbReference>
<dbReference type="AlphaFoldDB" id="A0A6P2DLS5"/>